<dbReference type="Proteomes" id="UP000434052">
    <property type="component" value="Unassembled WGS sequence"/>
</dbReference>
<keyword evidence="4" id="KW-1185">Reference proteome</keyword>
<reference evidence="2 3" key="1">
    <citation type="submission" date="2018-06" db="EMBL/GenBank/DDBJ databases">
        <title>Complete genome of Desulfovibrio marinus P48SEP.</title>
        <authorList>
            <person name="Crispim J.S."/>
            <person name="Vidigal P.M.P."/>
            <person name="Silva L.C.F."/>
            <person name="Araujo L.C."/>
            <person name="Laguardia C.N."/>
            <person name="Dias R.S."/>
            <person name="Sousa M.P."/>
            <person name="Paula S.O."/>
            <person name="Silva C."/>
        </authorList>
    </citation>
    <scope>NUCLEOTIDE SEQUENCE [LARGE SCALE GENOMIC DNA]</scope>
    <source>
        <strain evidence="2 3">P48SEP</strain>
    </source>
</reference>
<dbReference type="Proteomes" id="UP000503251">
    <property type="component" value="Chromosome"/>
</dbReference>
<accession>A0A6P1ZEM2</accession>
<evidence type="ECO:0000313" key="2">
    <source>
        <dbReference type="EMBL" id="TVM32061.1"/>
    </source>
</evidence>
<proteinExistence type="predicted"/>
<name>A0A6P1ZEM2_9BACT</name>
<protein>
    <submittedName>
        <fullName evidence="2">Uncharacterized protein</fullName>
    </submittedName>
</protein>
<evidence type="ECO:0000313" key="3">
    <source>
        <dbReference type="Proteomes" id="UP000434052"/>
    </source>
</evidence>
<evidence type="ECO:0000313" key="1">
    <source>
        <dbReference type="EMBL" id="QJT07703.1"/>
    </source>
</evidence>
<evidence type="ECO:0000313" key="4">
    <source>
        <dbReference type="Proteomes" id="UP000503251"/>
    </source>
</evidence>
<organism evidence="2 3">
    <name type="scientific">Oceanidesulfovibrio marinus</name>
    <dbReference type="NCBI Taxonomy" id="370038"/>
    <lineage>
        <taxon>Bacteria</taxon>
        <taxon>Pseudomonadati</taxon>
        <taxon>Thermodesulfobacteriota</taxon>
        <taxon>Desulfovibrionia</taxon>
        <taxon>Desulfovibrionales</taxon>
        <taxon>Desulfovibrionaceae</taxon>
        <taxon>Oceanidesulfovibrio</taxon>
    </lineage>
</organism>
<gene>
    <name evidence="2" type="ORF">DQK91_16125</name>
    <name evidence="1" type="ORF">E8L03_01625</name>
</gene>
<sequence length="96" mass="11129">MTITILCRRCAVVLAMLVAICIIPKTGLCEKLISEWTGNTIARVDTNHFRDMVTMEVIHQLDKNTLVNMKRNIYYVRTEPDEFVDQRSGEPYRVEP</sequence>
<reference evidence="1 4" key="2">
    <citation type="submission" date="2019-04" db="EMBL/GenBank/DDBJ databases">
        <title>Isolation and culture of sulfate reducing bacteria from the cold seep of the South China Sea.</title>
        <authorList>
            <person name="Sun C."/>
            <person name="Liu R."/>
        </authorList>
    </citation>
    <scope>NUCLEOTIDE SEQUENCE [LARGE SCALE GENOMIC DNA]</scope>
    <source>
        <strain evidence="1 4">CS1</strain>
    </source>
</reference>
<dbReference type="EMBL" id="CP039543">
    <property type="protein sequence ID" value="QJT07703.1"/>
    <property type="molecule type" value="Genomic_DNA"/>
</dbReference>
<dbReference type="EMBL" id="QMIF01000012">
    <property type="protein sequence ID" value="TVM32061.1"/>
    <property type="molecule type" value="Genomic_DNA"/>
</dbReference>
<dbReference type="RefSeq" id="WP_144306423.1">
    <property type="nucleotide sequence ID" value="NZ_CP039543.1"/>
</dbReference>
<dbReference type="AlphaFoldDB" id="A0A6P1ZEM2"/>